<gene>
    <name evidence="6" type="ORF">ACFQ0E_00955</name>
</gene>
<dbReference type="InterPro" id="IPR053812">
    <property type="entry name" value="HTH_Sigma70_ECF-like"/>
</dbReference>
<comment type="caution">
    <text evidence="6">The sequence shown here is derived from an EMBL/GenBank/DDBJ whole genome shotgun (WGS) entry which is preliminary data.</text>
</comment>
<dbReference type="Gene3D" id="1.10.1740.10">
    <property type="match status" value="1"/>
</dbReference>
<protein>
    <submittedName>
        <fullName evidence="6">ECF-type sigma factor</fullName>
    </submittedName>
</protein>
<reference evidence="7" key="1">
    <citation type="journal article" date="2019" name="Int. J. Syst. Evol. Microbiol.">
        <title>The Global Catalogue of Microorganisms (GCM) 10K type strain sequencing project: providing services to taxonomists for standard genome sequencing and annotation.</title>
        <authorList>
            <consortium name="The Broad Institute Genomics Platform"/>
            <consortium name="The Broad Institute Genome Sequencing Center for Infectious Disease"/>
            <person name="Wu L."/>
            <person name="Ma J."/>
        </authorList>
    </citation>
    <scope>NUCLEOTIDE SEQUENCE [LARGE SCALE GENOMIC DNA]</scope>
    <source>
        <strain evidence="7">CCUG 55585</strain>
    </source>
</reference>
<dbReference type="InterPro" id="IPR011517">
    <property type="entry name" value="RNA_pol_sigma70_ECF-like"/>
</dbReference>
<dbReference type="PANTHER" id="PTHR43133:SF39">
    <property type="entry name" value="SIMILAR TO RNA POLYMERASE SIGMA-E FACTOR"/>
    <property type="match status" value="1"/>
</dbReference>
<dbReference type="SUPFAM" id="SSF88946">
    <property type="entry name" value="Sigma2 domain of RNA polymerase sigma factors"/>
    <property type="match status" value="1"/>
</dbReference>
<evidence type="ECO:0000256" key="1">
    <source>
        <dbReference type="ARBA" id="ARBA00010641"/>
    </source>
</evidence>
<dbReference type="RefSeq" id="WP_386821833.1">
    <property type="nucleotide sequence ID" value="NZ_JBHTIF010000001.1"/>
</dbReference>
<evidence type="ECO:0000313" key="7">
    <source>
        <dbReference type="Proteomes" id="UP001597110"/>
    </source>
</evidence>
<evidence type="ECO:0000259" key="5">
    <source>
        <dbReference type="Pfam" id="PF07638"/>
    </source>
</evidence>
<name>A0ABW2Y8D6_9GAMM</name>
<dbReference type="Proteomes" id="UP001597110">
    <property type="component" value="Unassembled WGS sequence"/>
</dbReference>
<dbReference type="PANTHER" id="PTHR43133">
    <property type="entry name" value="RNA POLYMERASE ECF-TYPE SIGMA FACTO"/>
    <property type="match status" value="1"/>
</dbReference>
<dbReference type="InterPro" id="IPR013325">
    <property type="entry name" value="RNA_pol_sigma_r2"/>
</dbReference>
<evidence type="ECO:0000256" key="2">
    <source>
        <dbReference type="ARBA" id="ARBA00023015"/>
    </source>
</evidence>
<dbReference type="InterPro" id="IPR036388">
    <property type="entry name" value="WH-like_DNA-bd_sf"/>
</dbReference>
<dbReference type="InterPro" id="IPR039425">
    <property type="entry name" value="RNA_pol_sigma-70-like"/>
</dbReference>
<evidence type="ECO:0000256" key="4">
    <source>
        <dbReference type="ARBA" id="ARBA00023163"/>
    </source>
</evidence>
<sequence>MSEITVLLGQAREGDPLAWDRVVQLLYADLKRLARSASSIDGGQDVTALVHDCYLRMCRSGADAVANRAHFLSLAAVAMRQLVINHARDRVAQKRGGGQTHTTLGKADLDLSASARAEAEELLEIDTALKRLADTDKRLVQVVECRLFAGLSEEETATAMGVSLRTSQRLWQEARTHLRMLLDDAA</sequence>
<evidence type="ECO:0000256" key="3">
    <source>
        <dbReference type="ARBA" id="ARBA00023082"/>
    </source>
</evidence>
<dbReference type="InterPro" id="IPR013324">
    <property type="entry name" value="RNA_pol_sigma_r3/r4-like"/>
</dbReference>
<dbReference type="SUPFAM" id="SSF88659">
    <property type="entry name" value="Sigma3 and sigma4 domains of RNA polymerase sigma factors"/>
    <property type="match status" value="1"/>
</dbReference>
<keyword evidence="7" id="KW-1185">Reference proteome</keyword>
<comment type="similarity">
    <text evidence="1">Belongs to the sigma-70 factor family. ECF subfamily.</text>
</comment>
<dbReference type="Pfam" id="PF07638">
    <property type="entry name" value="Sigma70_ECF"/>
    <property type="match status" value="1"/>
</dbReference>
<dbReference type="Gene3D" id="1.10.10.10">
    <property type="entry name" value="Winged helix-like DNA-binding domain superfamily/Winged helix DNA-binding domain"/>
    <property type="match status" value="1"/>
</dbReference>
<feature type="domain" description="RNA polymerase sigma-70 ECF-like HTH" evidence="5">
    <location>
        <begin position="1"/>
        <end position="180"/>
    </location>
</feature>
<accession>A0ABW2Y8D6</accession>
<organism evidence="6 7">
    <name type="scientific">Lysobacter brunescens</name>
    <dbReference type="NCBI Taxonomy" id="262323"/>
    <lineage>
        <taxon>Bacteria</taxon>
        <taxon>Pseudomonadati</taxon>
        <taxon>Pseudomonadota</taxon>
        <taxon>Gammaproteobacteria</taxon>
        <taxon>Lysobacterales</taxon>
        <taxon>Lysobacteraceae</taxon>
        <taxon>Lysobacter</taxon>
    </lineage>
</organism>
<dbReference type="NCBIfam" id="TIGR02999">
    <property type="entry name" value="Sig-70_X6"/>
    <property type="match status" value="1"/>
</dbReference>
<keyword evidence="2" id="KW-0805">Transcription regulation</keyword>
<proteinExistence type="inferred from homology"/>
<evidence type="ECO:0000313" key="6">
    <source>
        <dbReference type="EMBL" id="MFD0724156.1"/>
    </source>
</evidence>
<keyword evidence="3" id="KW-0731">Sigma factor</keyword>
<keyword evidence="4" id="KW-0804">Transcription</keyword>
<dbReference type="EMBL" id="JBHTIF010000001">
    <property type="protein sequence ID" value="MFD0724156.1"/>
    <property type="molecule type" value="Genomic_DNA"/>
</dbReference>